<reference evidence="2" key="2">
    <citation type="submission" date="2020-09" db="EMBL/GenBank/DDBJ databases">
        <authorList>
            <person name="Sun Q."/>
            <person name="Ohkuma M."/>
        </authorList>
    </citation>
    <scope>NUCLEOTIDE SEQUENCE</scope>
    <source>
        <strain evidence="2">JCM 30078</strain>
    </source>
</reference>
<evidence type="ECO:0000256" key="1">
    <source>
        <dbReference type="SAM" id="Phobius"/>
    </source>
</evidence>
<keyword evidence="3" id="KW-1185">Reference proteome</keyword>
<protein>
    <submittedName>
        <fullName evidence="2">Uncharacterized protein</fullName>
    </submittedName>
</protein>
<organism evidence="2 3">
    <name type="scientific">Pseudomonas matsuisoli</name>
    <dbReference type="NCBI Taxonomy" id="1515666"/>
    <lineage>
        <taxon>Bacteria</taxon>
        <taxon>Pseudomonadati</taxon>
        <taxon>Pseudomonadota</taxon>
        <taxon>Gammaproteobacteria</taxon>
        <taxon>Pseudomonadales</taxon>
        <taxon>Pseudomonadaceae</taxon>
        <taxon>Pseudomonas</taxon>
    </lineage>
</organism>
<evidence type="ECO:0000313" key="2">
    <source>
        <dbReference type="EMBL" id="GGJ97705.1"/>
    </source>
</evidence>
<reference evidence="2" key="1">
    <citation type="journal article" date="2014" name="Int. J. Syst. Evol. Microbiol.">
        <title>Complete genome sequence of Corynebacterium casei LMG S-19264T (=DSM 44701T), isolated from a smear-ripened cheese.</title>
        <authorList>
            <consortium name="US DOE Joint Genome Institute (JGI-PGF)"/>
            <person name="Walter F."/>
            <person name="Albersmeier A."/>
            <person name="Kalinowski J."/>
            <person name="Ruckert C."/>
        </authorList>
    </citation>
    <scope>NUCLEOTIDE SEQUENCE</scope>
    <source>
        <strain evidence="2">JCM 30078</strain>
    </source>
</reference>
<evidence type="ECO:0000313" key="3">
    <source>
        <dbReference type="Proteomes" id="UP000635983"/>
    </source>
</evidence>
<dbReference type="Proteomes" id="UP000635983">
    <property type="component" value="Unassembled WGS sequence"/>
</dbReference>
<feature type="transmembrane region" description="Helical" evidence="1">
    <location>
        <begin position="20"/>
        <end position="40"/>
    </location>
</feature>
<feature type="transmembrane region" description="Helical" evidence="1">
    <location>
        <begin position="52"/>
        <end position="70"/>
    </location>
</feature>
<keyword evidence="1" id="KW-1133">Transmembrane helix</keyword>
<dbReference type="EMBL" id="BMPO01000005">
    <property type="protein sequence ID" value="GGJ97705.1"/>
    <property type="molecule type" value="Genomic_DNA"/>
</dbReference>
<name>A0A917PXJ3_9PSED</name>
<accession>A0A917PXJ3</accession>
<keyword evidence="1" id="KW-0472">Membrane</keyword>
<dbReference type="AlphaFoldDB" id="A0A917PXJ3"/>
<dbReference type="RefSeq" id="WP_188983525.1">
    <property type="nucleotide sequence ID" value="NZ_BMPO01000005.1"/>
</dbReference>
<feature type="transmembrane region" description="Helical" evidence="1">
    <location>
        <begin position="77"/>
        <end position="96"/>
    </location>
</feature>
<keyword evidence="1" id="KW-0812">Transmembrane</keyword>
<proteinExistence type="predicted"/>
<sequence length="97" mass="10610">MQVEGFFEWLGQAIGSVIRFIVDGLYWILGMLAGASQNFVDGLATTLGMDRSLLTIAALVIGLMLLVGAFRAFFRRSIISGLILLILGLWLLSLIIH</sequence>
<gene>
    <name evidence="2" type="ORF">GCM10009304_24500</name>
</gene>
<comment type="caution">
    <text evidence="2">The sequence shown here is derived from an EMBL/GenBank/DDBJ whole genome shotgun (WGS) entry which is preliminary data.</text>
</comment>